<reference evidence="2 3" key="1">
    <citation type="submission" date="2017-12" db="EMBL/GenBank/DDBJ databases">
        <title>Phylogenetic diversity of female urinary microbiome.</title>
        <authorList>
            <person name="Thomas-White K."/>
            <person name="Wolfe A.J."/>
        </authorList>
    </citation>
    <scope>NUCLEOTIDE SEQUENCE [LARGE SCALE GENOMIC DNA]</scope>
    <source>
        <strain evidence="2 3">UMB1298</strain>
    </source>
</reference>
<keyword evidence="1" id="KW-1133">Transmembrane helix</keyword>
<protein>
    <submittedName>
        <fullName evidence="2">Uncharacterized protein</fullName>
    </submittedName>
</protein>
<keyword evidence="3" id="KW-1185">Reference proteome</keyword>
<dbReference type="Proteomes" id="UP000234206">
    <property type="component" value="Unassembled WGS sequence"/>
</dbReference>
<proteinExistence type="predicted"/>
<evidence type="ECO:0000256" key="1">
    <source>
        <dbReference type="SAM" id="Phobius"/>
    </source>
</evidence>
<dbReference type="EMBL" id="PKIZ01000003">
    <property type="protein sequence ID" value="PKZ42482.1"/>
    <property type="molecule type" value="Genomic_DNA"/>
</dbReference>
<feature type="transmembrane region" description="Helical" evidence="1">
    <location>
        <begin position="58"/>
        <end position="76"/>
    </location>
</feature>
<comment type="caution">
    <text evidence="2">The sequence shown here is derived from an EMBL/GenBank/DDBJ whole genome shotgun (WGS) entry which is preliminary data.</text>
</comment>
<dbReference type="RefSeq" id="WP_101849182.1">
    <property type="nucleotide sequence ID" value="NZ_PKIZ01000003.1"/>
</dbReference>
<evidence type="ECO:0000313" key="3">
    <source>
        <dbReference type="Proteomes" id="UP000234206"/>
    </source>
</evidence>
<dbReference type="AlphaFoldDB" id="A0A2I1PCX3"/>
<sequence>MTTRLTPRLLPIGVGLLTLGLALFLCVWFSTDMAAIDAMEQGGPDAPGMTTAELTAMLASPALLLAGLVLALVGWARREAPAGASTQRR</sequence>
<evidence type="ECO:0000313" key="2">
    <source>
        <dbReference type="EMBL" id="PKZ42482.1"/>
    </source>
</evidence>
<accession>A0A2I1PCX3</accession>
<keyword evidence="1" id="KW-0812">Transmembrane</keyword>
<organism evidence="2 3">
    <name type="scientific">Kytococcus schroeteri</name>
    <dbReference type="NCBI Taxonomy" id="138300"/>
    <lineage>
        <taxon>Bacteria</taxon>
        <taxon>Bacillati</taxon>
        <taxon>Actinomycetota</taxon>
        <taxon>Actinomycetes</taxon>
        <taxon>Micrococcales</taxon>
        <taxon>Kytococcaceae</taxon>
        <taxon>Kytococcus</taxon>
    </lineage>
</organism>
<gene>
    <name evidence="2" type="ORF">CYJ76_02720</name>
</gene>
<keyword evidence="1" id="KW-0472">Membrane</keyword>
<name>A0A2I1PCX3_9MICO</name>